<protein>
    <submittedName>
        <fullName evidence="2">Uncharacterized protein</fullName>
    </submittedName>
</protein>
<sequence length="68" mass="7684">MSLKSSDREARKRVIKSQIKAGKRSSRSFPLPLQEERKQGRTVTKTRPFGRSSKRGMNSNALAHQTQG</sequence>
<evidence type="ECO:0000256" key="1">
    <source>
        <dbReference type="SAM" id="MobiDB-lite"/>
    </source>
</evidence>
<evidence type="ECO:0000313" key="2">
    <source>
        <dbReference type="EMBL" id="CAK8682231.1"/>
    </source>
</evidence>
<feature type="compositionally biased region" description="Polar residues" evidence="1">
    <location>
        <begin position="55"/>
        <end position="68"/>
    </location>
</feature>
<feature type="compositionally biased region" description="Basic and acidic residues" evidence="1">
    <location>
        <begin position="1"/>
        <end position="12"/>
    </location>
</feature>
<organism evidence="2 3">
    <name type="scientific">Clavelina lepadiformis</name>
    <name type="common">Light-bulb sea squirt</name>
    <name type="synonym">Ascidia lepadiformis</name>
    <dbReference type="NCBI Taxonomy" id="159417"/>
    <lineage>
        <taxon>Eukaryota</taxon>
        <taxon>Metazoa</taxon>
        <taxon>Chordata</taxon>
        <taxon>Tunicata</taxon>
        <taxon>Ascidiacea</taxon>
        <taxon>Aplousobranchia</taxon>
        <taxon>Clavelinidae</taxon>
        <taxon>Clavelina</taxon>
    </lineage>
</organism>
<reference evidence="2 3" key="1">
    <citation type="submission" date="2024-02" db="EMBL/GenBank/DDBJ databases">
        <authorList>
            <person name="Daric V."/>
            <person name="Darras S."/>
        </authorList>
    </citation>
    <scope>NUCLEOTIDE SEQUENCE [LARGE SCALE GENOMIC DNA]</scope>
</reference>
<dbReference type="EMBL" id="CAWYQH010000090">
    <property type="protein sequence ID" value="CAK8682231.1"/>
    <property type="molecule type" value="Genomic_DNA"/>
</dbReference>
<comment type="caution">
    <text evidence="2">The sequence shown here is derived from an EMBL/GenBank/DDBJ whole genome shotgun (WGS) entry which is preliminary data.</text>
</comment>
<dbReference type="Proteomes" id="UP001642483">
    <property type="component" value="Unassembled WGS sequence"/>
</dbReference>
<feature type="region of interest" description="Disordered" evidence="1">
    <location>
        <begin position="1"/>
        <end position="68"/>
    </location>
</feature>
<gene>
    <name evidence="2" type="ORF">CVLEPA_LOCUS12914</name>
</gene>
<name>A0ABP0FUN1_CLALP</name>
<keyword evidence="3" id="KW-1185">Reference proteome</keyword>
<proteinExistence type="predicted"/>
<evidence type="ECO:0000313" key="3">
    <source>
        <dbReference type="Proteomes" id="UP001642483"/>
    </source>
</evidence>
<feature type="compositionally biased region" description="Basic residues" evidence="1">
    <location>
        <begin position="13"/>
        <end position="26"/>
    </location>
</feature>
<accession>A0ABP0FUN1</accession>